<reference evidence="2" key="2">
    <citation type="submission" date="2021-04" db="EMBL/GenBank/DDBJ databases">
        <authorList>
            <person name="Gilroy R."/>
        </authorList>
    </citation>
    <scope>NUCLEOTIDE SEQUENCE</scope>
    <source>
        <strain evidence="2">ChiGjej4B4-7305</strain>
    </source>
</reference>
<name>A0A9D2J6A9_9MICO</name>
<dbReference type="EMBL" id="DXBY01000353">
    <property type="protein sequence ID" value="HIZ38256.1"/>
    <property type="molecule type" value="Genomic_DNA"/>
</dbReference>
<dbReference type="Pfam" id="PF01636">
    <property type="entry name" value="APH"/>
    <property type="match status" value="1"/>
</dbReference>
<dbReference type="Gene3D" id="3.90.1200.10">
    <property type="match status" value="1"/>
</dbReference>
<evidence type="ECO:0000313" key="2">
    <source>
        <dbReference type="EMBL" id="HIZ38256.1"/>
    </source>
</evidence>
<proteinExistence type="predicted"/>
<evidence type="ECO:0000313" key="3">
    <source>
        <dbReference type="Proteomes" id="UP000824037"/>
    </source>
</evidence>
<dbReference type="SUPFAM" id="SSF56112">
    <property type="entry name" value="Protein kinase-like (PK-like)"/>
    <property type="match status" value="1"/>
</dbReference>
<dbReference type="InterPro" id="IPR002575">
    <property type="entry name" value="Aminoglycoside_PTrfase"/>
</dbReference>
<reference evidence="2" key="1">
    <citation type="journal article" date="2021" name="PeerJ">
        <title>Extensive microbial diversity within the chicken gut microbiome revealed by metagenomics and culture.</title>
        <authorList>
            <person name="Gilroy R."/>
            <person name="Ravi A."/>
            <person name="Getino M."/>
            <person name="Pursley I."/>
            <person name="Horton D.L."/>
            <person name="Alikhan N.F."/>
            <person name="Baker D."/>
            <person name="Gharbi K."/>
            <person name="Hall N."/>
            <person name="Watson M."/>
            <person name="Adriaenssens E.M."/>
            <person name="Foster-Nyarko E."/>
            <person name="Jarju S."/>
            <person name="Secka A."/>
            <person name="Antonio M."/>
            <person name="Oren A."/>
            <person name="Chaudhuri R.R."/>
            <person name="La Ragione R."/>
            <person name="Hildebrand F."/>
            <person name="Pallen M.J."/>
        </authorList>
    </citation>
    <scope>NUCLEOTIDE SEQUENCE</scope>
    <source>
        <strain evidence="2">ChiGjej4B4-7305</strain>
    </source>
</reference>
<protein>
    <submittedName>
        <fullName evidence="2">Aminoglycoside phosphotransferase family protein</fullName>
    </submittedName>
</protein>
<feature type="domain" description="Aminoglycoside phosphotransferase" evidence="1">
    <location>
        <begin position="109"/>
        <end position="334"/>
    </location>
</feature>
<evidence type="ECO:0000259" key="1">
    <source>
        <dbReference type="Pfam" id="PF01636"/>
    </source>
</evidence>
<dbReference type="InterPro" id="IPR011009">
    <property type="entry name" value="Kinase-like_dom_sf"/>
</dbReference>
<dbReference type="Proteomes" id="UP000824037">
    <property type="component" value="Unassembled WGS sequence"/>
</dbReference>
<sequence>MRPALELAAEAAAGADLAVVKAIPRSPDRLGVELRRPDGGMLAGQWFRHSGEALTAWDQTRRSAPTSGVRLVSGGLLLQPGGADRKLRGLHLMLATPGAVLVAHRPEKRAVLRQGAHRATTYVKVVRPSRLAATAAAARLTVPGVATPQVLAVDEALGTVTCAELPGRTLFDLLADPTLTDGWIEKVGYAVGGAVRRLHQAAVTTDLPSHDAAAELAVARRWAALAAEHHLLGDRADAVHRLLAEAEEELRVGTGPVVLLHRDLHDKQLLVDGLEVGMLDFDLAAFGDPALDLANLLTHLDLRARQQRCSTERAQRCAAAVRQGYGPVPEDWRRRLAGYELATRARLACVYAFRPAQAEVAAQLVRAPAR</sequence>
<organism evidence="2 3">
    <name type="scientific">Candidatus Ruania gallistercoris</name>
    <dbReference type="NCBI Taxonomy" id="2838746"/>
    <lineage>
        <taxon>Bacteria</taxon>
        <taxon>Bacillati</taxon>
        <taxon>Actinomycetota</taxon>
        <taxon>Actinomycetes</taxon>
        <taxon>Micrococcales</taxon>
        <taxon>Ruaniaceae</taxon>
        <taxon>Ruania</taxon>
    </lineage>
</organism>
<gene>
    <name evidence="2" type="ORF">H9815_20960</name>
</gene>
<comment type="caution">
    <text evidence="2">The sequence shown here is derived from an EMBL/GenBank/DDBJ whole genome shotgun (WGS) entry which is preliminary data.</text>
</comment>
<accession>A0A9D2J6A9</accession>
<dbReference type="AlphaFoldDB" id="A0A9D2J6A9"/>